<sequence>MRLYVSHVLNLYLRYSVVFACVDRYFITRTNVHLRSFSSIKTASKLLLAMLIICPLMAMHMPILMDLRNGTCGMFGIYKLIYAIYQIIVSGLLPPILMSIFSILTIISLHQRHHTNQVRVKQSDQHLTRLVIVEVIVNVVTAIPYSANLLYGALTYFATNKSTQRLEIESFITFIAQFMIYFVGVIPFYLFFLISRGFLLPTIGRIWLSTAIHEDNDSYRRARDDLHQIEQNSKIFIDSKECVSYMKTLGRAKVLFVTDESLVDDILRRPDELANVLCLFAICDDDHYGEHLHQKYLTAAVVTIPVKQESLAQLVNLRARLEIEQATFSLFNETQKSTRNFRTEFPSFLWTQLLLDVLTHTVENRENAINEMLDVCRQTYKNNVKQLNAIEAFSNTYERKRNAIHWYTKDSFVYRILNEALRTENIDYLYCFRLFISDLCQQLKQERLQSSKPIKLYRGQKMAKSEIDKLKQNIGSFISTNGFLSTSRDQNTAMIFLHQKLSEISPIQSVLFEITVDPSAKSIIFADIQRLSQLNSEREVLFTVSSVFKIEEVYFDNNDLK</sequence>
<name>A0A816G311_ADIRI</name>
<organism evidence="7 8">
    <name type="scientific">Adineta ricciae</name>
    <name type="common">Rotifer</name>
    <dbReference type="NCBI Taxonomy" id="249248"/>
    <lineage>
        <taxon>Eukaryota</taxon>
        <taxon>Metazoa</taxon>
        <taxon>Spiralia</taxon>
        <taxon>Gnathifera</taxon>
        <taxon>Rotifera</taxon>
        <taxon>Eurotatoria</taxon>
        <taxon>Bdelloidea</taxon>
        <taxon>Adinetida</taxon>
        <taxon>Adinetidae</taxon>
        <taxon>Adineta</taxon>
    </lineage>
</organism>
<dbReference type="PROSITE" id="PS50262">
    <property type="entry name" value="G_PROTEIN_RECEP_F1_2"/>
    <property type="match status" value="1"/>
</dbReference>
<dbReference type="InterPro" id="IPR003540">
    <property type="entry name" value="ADP-ribosyltransferase"/>
</dbReference>
<dbReference type="SUPFAM" id="SSF81321">
    <property type="entry name" value="Family A G protein-coupled receptor-like"/>
    <property type="match status" value="1"/>
</dbReference>
<keyword evidence="4 5" id="KW-0472">Membrane</keyword>
<dbReference type="Gene3D" id="1.20.1070.10">
    <property type="entry name" value="Rhodopsin 7-helix transmembrane proteins"/>
    <property type="match status" value="1"/>
</dbReference>
<feature type="transmembrane region" description="Helical" evidence="5">
    <location>
        <begin position="130"/>
        <end position="151"/>
    </location>
</feature>
<protein>
    <recommendedName>
        <fullName evidence="6">G-protein coupled receptors family 1 profile domain-containing protein</fullName>
    </recommendedName>
</protein>
<feature type="non-terminal residue" evidence="7">
    <location>
        <position position="1"/>
    </location>
</feature>
<evidence type="ECO:0000313" key="7">
    <source>
        <dbReference type="EMBL" id="CAF1669021.1"/>
    </source>
</evidence>
<dbReference type="SUPFAM" id="SSF56399">
    <property type="entry name" value="ADP-ribosylation"/>
    <property type="match status" value="1"/>
</dbReference>
<keyword evidence="3 5" id="KW-1133">Transmembrane helix</keyword>
<evidence type="ECO:0000313" key="8">
    <source>
        <dbReference type="Proteomes" id="UP000663828"/>
    </source>
</evidence>
<gene>
    <name evidence="7" type="ORF">XAT740_LOCUS58314</name>
</gene>
<accession>A0A816G311</accession>
<dbReference type="GO" id="GO:0005576">
    <property type="term" value="C:extracellular region"/>
    <property type="evidence" value="ECO:0007669"/>
    <property type="project" value="InterPro"/>
</dbReference>
<dbReference type="PROSITE" id="PS51996">
    <property type="entry name" value="TR_MART"/>
    <property type="match status" value="1"/>
</dbReference>
<evidence type="ECO:0000256" key="5">
    <source>
        <dbReference type="SAM" id="Phobius"/>
    </source>
</evidence>
<dbReference type="AlphaFoldDB" id="A0A816G311"/>
<dbReference type="GO" id="GO:0016020">
    <property type="term" value="C:membrane"/>
    <property type="evidence" value="ECO:0007669"/>
    <property type="project" value="UniProtKB-SubCell"/>
</dbReference>
<feature type="transmembrane region" description="Helical" evidence="5">
    <location>
        <begin position="6"/>
        <end position="26"/>
    </location>
</feature>
<comment type="subcellular location">
    <subcellularLocation>
        <location evidence="1">Membrane</location>
    </subcellularLocation>
</comment>
<proteinExistence type="predicted"/>
<feature type="domain" description="G-protein coupled receptors family 1 profile" evidence="6">
    <location>
        <begin position="1"/>
        <end position="191"/>
    </location>
</feature>
<evidence type="ECO:0000256" key="3">
    <source>
        <dbReference type="ARBA" id="ARBA00022989"/>
    </source>
</evidence>
<evidence type="ECO:0000256" key="4">
    <source>
        <dbReference type="ARBA" id="ARBA00023136"/>
    </source>
</evidence>
<keyword evidence="8" id="KW-1185">Reference proteome</keyword>
<reference evidence="7" key="1">
    <citation type="submission" date="2021-02" db="EMBL/GenBank/DDBJ databases">
        <authorList>
            <person name="Nowell W R."/>
        </authorList>
    </citation>
    <scope>NUCLEOTIDE SEQUENCE</scope>
</reference>
<evidence type="ECO:0000256" key="1">
    <source>
        <dbReference type="ARBA" id="ARBA00004370"/>
    </source>
</evidence>
<feature type="transmembrane region" description="Helical" evidence="5">
    <location>
        <begin position="46"/>
        <end position="63"/>
    </location>
</feature>
<feature type="transmembrane region" description="Helical" evidence="5">
    <location>
        <begin position="171"/>
        <end position="194"/>
    </location>
</feature>
<dbReference type="Pfam" id="PF03496">
    <property type="entry name" value="ADPrib_exo_Tox"/>
    <property type="match status" value="1"/>
</dbReference>
<evidence type="ECO:0000256" key="2">
    <source>
        <dbReference type="ARBA" id="ARBA00022692"/>
    </source>
</evidence>
<feature type="transmembrane region" description="Helical" evidence="5">
    <location>
        <begin position="83"/>
        <end position="109"/>
    </location>
</feature>
<keyword evidence="2 5" id="KW-0812">Transmembrane</keyword>
<dbReference type="InterPro" id="IPR017452">
    <property type="entry name" value="GPCR_Rhodpsn_7TM"/>
</dbReference>
<comment type="caution">
    <text evidence="7">The sequence shown here is derived from an EMBL/GenBank/DDBJ whole genome shotgun (WGS) entry which is preliminary data.</text>
</comment>
<dbReference type="Proteomes" id="UP000663828">
    <property type="component" value="Unassembled WGS sequence"/>
</dbReference>
<dbReference type="EMBL" id="CAJNOR010012655">
    <property type="protein sequence ID" value="CAF1669021.1"/>
    <property type="molecule type" value="Genomic_DNA"/>
</dbReference>
<evidence type="ECO:0000259" key="6">
    <source>
        <dbReference type="PROSITE" id="PS50262"/>
    </source>
</evidence>
<dbReference type="Gene3D" id="3.90.176.10">
    <property type="entry name" value="Toxin ADP-ribosyltransferase, Chain A, domain 1"/>
    <property type="match status" value="1"/>
</dbReference>